<reference evidence="2" key="1">
    <citation type="submission" date="2016-10" db="EMBL/GenBank/DDBJ databases">
        <title>Sequence of Gallionella enrichment culture.</title>
        <authorList>
            <person name="Poehlein A."/>
            <person name="Muehling M."/>
            <person name="Daniel R."/>
        </authorList>
    </citation>
    <scope>NUCLEOTIDE SEQUENCE</scope>
</reference>
<dbReference type="EMBL" id="MLJW01000011">
    <property type="protein sequence ID" value="OIR14679.1"/>
    <property type="molecule type" value="Genomic_DNA"/>
</dbReference>
<comment type="caution">
    <text evidence="2">The sequence shown here is derived from an EMBL/GenBank/DDBJ whole genome shotgun (WGS) entry which is preliminary data.</text>
</comment>
<keyword evidence="1" id="KW-1133">Transmembrane helix</keyword>
<organism evidence="2">
    <name type="scientific">mine drainage metagenome</name>
    <dbReference type="NCBI Taxonomy" id="410659"/>
    <lineage>
        <taxon>unclassified sequences</taxon>
        <taxon>metagenomes</taxon>
        <taxon>ecological metagenomes</taxon>
    </lineage>
</organism>
<keyword evidence="1" id="KW-0812">Transmembrane</keyword>
<keyword evidence="1" id="KW-0472">Membrane</keyword>
<protein>
    <submittedName>
        <fullName evidence="2">Uncharacterized protein</fullName>
    </submittedName>
</protein>
<feature type="transmembrane region" description="Helical" evidence="1">
    <location>
        <begin position="12"/>
        <end position="31"/>
    </location>
</feature>
<sequence length="41" mass="4689">MLSHFRGDILIIWIPAFAGMTQFFLMDYLGLLDEIPSADET</sequence>
<gene>
    <name evidence="2" type="ORF">GALL_44850</name>
</gene>
<name>A0A1J5T1J7_9ZZZZ</name>
<evidence type="ECO:0000313" key="2">
    <source>
        <dbReference type="EMBL" id="OIR14679.1"/>
    </source>
</evidence>
<evidence type="ECO:0000256" key="1">
    <source>
        <dbReference type="SAM" id="Phobius"/>
    </source>
</evidence>
<proteinExistence type="predicted"/>
<accession>A0A1J5T1J7</accession>
<dbReference type="AlphaFoldDB" id="A0A1J5T1J7"/>